<keyword evidence="1" id="KW-0813">Transport</keyword>
<dbReference type="CDD" id="cd03230">
    <property type="entry name" value="ABC_DR_subfamily_A"/>
    <property type="match status" value="1"/>
</dbReference>
<dbReference type="PANTHER" id="PTHR42939:SF3">
    <property type="entry name" value="ABC TRANSPORTER ATP-BINDING COMPONENT"/>
    <property type="match status" value="1"/>
</dbReference>
<dbReference type="InterPro" id="IPR003439">
    <property type="entry name" value="ABC_transporter-like_ATP-bd"/>
</dbReference>
<evidence type="ECO:0000256" key="2">
    <source>
        <dbReference type="ARBA" id="ARBA00022741"/>
    </source>
</evidence>
<keyword evidence="3 5" id="KW-0067">ATP-binding</keyword>
<dbReference type="Pfam" id="PF00005">
    <property type="entry name" value="ABC_tran"/>
    <property type="match status" value="1"/>
</dbReference>
<evidence type="ECO:0000313" key="6">
    <source>
        <dbReference type="Proteomes" id="UP000184301"/>
    </source>
</evidence>
<accession>A0A1M6JTB0</accession>
<gene>
    <name evidence="5" type="ORF">SAMN02745243_00717</name>
</gene>
<evidence type="ECO:0000313" key="5">
    <source>
        <dbReference type="EMBL" id="SHJ49906.1"/>
    </source>
</evidence>
<dbReference type="PANTHER" id="PTHR42939">
    <property type="entry name" value="ABC TRANSPORTER ATP-BINDING PROTEIN ALBC-RELATED"/>
    <property type="match status" value="1"/>
</dbReference>
<dbReference type="InterPro" id="IPR027417">
    <property type="entry name" value="P-loop_NTPase"/>
</dbReference>
<dbReference type="EMBL" id="FQZY01000010">
    <property type="protein sequence ID" value="SHJ49906.1"/>
    <property type="molecule type" value="Genomic_DNA"/>
</dbReference>
<dbReference type="PROSITE" id="PS00211">
    <property type="entry name" value="ABC_TRANSPORTER_1"/>
    <property type="match status" value="1"/>
</dbReference>
<dbReference type="InterPro" id="IPR003593">
    <property type="entry name" value="AAA+_ATPase"/>
</dbReference>
<evidence type="ECO:0000256" key="3">
    <source>
        <dbReference type="ARBA" id="ARBA00022840"/>
    </source>
</evidence>
<dbReference type="SUPFAM" id="SSF52540">
    <property type="entry name" value="P-loop containing nucleoside triphosphate hydrolases"/>
    <property type="match status" value="1"/>
</dbReference>
<dbReference type="InterPro" id="IPR051782">
    <property type="entry name" value="ABC_Transporter_VariousFunc"/>
</dbReference>
<evidence type="ECO:0000256" key="1">
    <source>
        <dbReference type="ARBA" id="ARBA00022448"/>
    </source>
</evidence>
<dbReference type="Gene3D" id="3.40.50.300">
    <property type="entry name" value="P-loop containing nucleotide triphosphate hydrolases"/>
    <property type="match status" value="1"/>
</dbReference>
<dbReference type="GO" id="GO:0016887">
    <property type="term" value="F:ATP hydrolysis activity"/>
    <property type="evidence" value="ECO:0007669"/>
    <property type="project" value="InterPro"/>
</dbReference>
<feature type="domain" description="ABC transporter" evidence="4">
    <location>
        <begin position="3"/>
        <end position="227"/>
    </location>
</feature>
<keyword evidence="6" id="KW-1185">Reference proteome</keyword>
<organism evidence="5 6">
    <name type="scientific">Hespellia stercorisuis DSM 15480</name>
    <dbReference type="NCBI Taxonomy" id="1121950"/>
    <lineage>
        <taxon>Bacteria</taxon>
        <taxon>Bacillati</taxon>
        <taxon>Bacillota</taxon>
        <taxon>Clostridia</taxon>
        <taxon>Lachnospirales</taxon>
        <taxon>Lachnospiraceae</taxon>
        <taxon>Hespellia</taxon>
    </lineage>
</organism>
<evidence type="ECO:0000259" key="4">
    <source>
        <dbReference type="PROSITE" id="PS50893"/>
    </source>
</evidence>
<dbReference type="Proteomes" id="UP000184301">
    <property type="component" value="Unassembled WGS sequence"/>
</dbReference>
<protein>
    <submittedName>
        <fullName evidence="5">ABC-2 type transport system ATP-binding protein</fullName>
    </submittedName>
</protein>
<dbReference type="STRING" id="1121950.SAMN02745243_00717"/>
<dbReference type="InterPro" id="IPR017871">
    <property type="entry name" value="ABC_transporter-like_CS"/>
</dbReference>
<dbReference type="AlphaFoldDB" id="A0A1M6JTB0"/>
<dbReference type="GO" id="GO:0005524">
    <property type="term" value="F:ATP binding"/>
    <property type="evidence" value="ECO:0007669"/>
    <property type="project" value="UniProtKB-KW"/>
</dbReference>
<reference evidence="5 6" key="1">
    <citation type="submission" date="2016-11" db="EMBL/GenBank/DDBJ databases">
        <authorList>
            <person name="Jaros S."/>
            <person name="Januszkiewicz K."/>
            <person name="Wedrychowicz H."/>
        </authorList>
    </citation>
    <scope>NUCLEOTIDE SEQUENCE [LARGE SCALE GENOMIC DNA]</scope>
    <source>
        <strain evidence="5 6">DSM 15480</strain>
    </source>
</reference>
<name>A0A1M6JTB0_9FIRM</name>
<dbReference type="SMART" id="SM00382">
    <property type="entry name" value="AAA"/>
    <property type="match status" value="1"/>
</dbReference>
<keyword evidence="2" id="KW-0547">Nucleotide-binding</keyword>
<sequence>MIVQMKDVKKHYKQFELDCTMEIQSGRITGLVGQNGAGKTTAFKAVLGLISTDGGEITVLGKNPSKLLPSDKTRIGVVLSDGGFNEYLTVKNVASVMSAFYPDFDKMNFLQRCDRSGLQQDKKIKDYSSGMKAKLKVLAAMSHDTDLLVLDEPTAGLDVVARDEILDMLRDYMMDGERGILISSHIATDLEGICDDFYMIHEGKIVLHEETDVLLSEYGVLKVDEETYAKLDRQYISQVKKETFGYRCLTKNKQFYLENYPGIVVENGNLDEVILMTIKGERI</sequence>
<dbReference type="PROSITE" id="PS50893">
    <property type="entry name" value="ABC_TRANSPORTER_2"/>
    <property type="match status" value="1"/>
</dbReference>
<proteinExistence type="predicted"/>